<sequence>MTAGSLYTHLREYGRYTLLLHQQGDTGNSTCSLLLQNSPPDSDLPVYVALGVCAFVSIMWVIMRYIRRRYMLHRAEVVISNEHLVNTDLGSPSGLLSHANSTPVILPRKRVRSLDAFRGLCIAVMVFVNYGGGDYWYFKHSAWNGLTVADLVFPWFTFIMGTSIALAFSSLLSRGVTRKQLAVKVLKRSTILFLLGVMLSNNGKRGLVRVSELRILGVLQRLALSYCAVGLMQVFFAHSRDALQETRWSAVRDLAPYWPEWLISLTILATHICLTLLMPKVYHSTVAYDPEGILGTLTSIFLCFLGLQGLIAGVLCKFSQNDGWIPCNKNLWSVSFILTLASMAFFIITLACVFIDIYRLWSGVPFYYIGMNSILIYVGHELLIHCFPVQFWVPRTHPARFSMELWGAILWAVVAYCLHRSGVYLAI</sequence>
<keyword evidence="3" id="KW-1185">Reference proteome</keyword>
<feature type="transmembrane region" description="Helical" evidence="1">
    <location>
        <begin position="152"/>
        <end position="173"/>
    </location>
</feature>
<feature type="transmembrane region" description="Helical" evidence="1">
    <location>
        <begin position="336"/>
        <end position="361"/>
    </location>
</feature>
<name>A0AAD9PC99_RIDPI</name>
<evidence type="ECO:0000313" key="2">
    <source>
        <dbReference type="EMBL" id="KAK2191985.1"/>
    </source>
</evidence>
<evidence type="ECO:0000313" key="3">
    <source>
        <dbReference type="Proteomes" id="UP001209878"/>
    </source>
</evidence>
<evidence type="ECO:0008006" key="4">
    <source>
        <dbReference type="Google" id="ProtNLM"/>
    </source>
</evidence>
<keyword evidence="1" id="KW-0472">Membrane</keyword>
<organism evidence="2 3">
    <name type="scientific">Ridgeia piscesae</name>
    <name type="common">Tubeworm</name>
    <dbReference type="NCBI Taxonomy" id="27915"/>
    <lineage>
        <taxon>Eukaryota</taxon>
        <taxon>Metazoa</taxon>
        <taxon>Spiralia</taxon>
        <taxon>Lophotrochozoa</taxon>
        <taxon>Annelida</taxon>
        <taxon>Polychaeta</taxon>
        <taxon>Sedentaria</taxon>
        <taxon>Canalipalpata</taxon>
        <taxon>Sabellida</taxon>
        <taxon>Siboglinidae</taxon>
        <taxon>Ridgeia</taxon>
    </lineage>
</organism>
<keyword evidence="1" id="KW-1133">Transmembrane helix</keyword>
<feature type="transmembrane region" description="Helical" evidence="1">
    <location>
        <begin position="215"/>
        <end position="236"/>
    </location>
</feature>
<dbReference type="PANTHER" id="PTHR31061">
    <property type="entry name" value="LD22376P"/>
    <property type="match status" value="1"/>
</dbReference>
<dbReference type="EMBL" id="JAODUO010000041">
    <property type="protein sequence ID" value="KAK2191985.1"/>
    <property type="molecule type" value="Genomic_DNA"/>
</dbReference>
<feature type="transmembrane region" description="Helical" evidence="1">
    <location>
        <begin position="44"/>
        <end position="66"/>
    </location>
</feature>
<dbReference type="PANTHER" id="PTHR31061:SF24">
    <property type="entry name" value="LD22376P"/>
    <property type="match status" value="1"/>
</dbReference>
<feature type="transmembrane region" description="Helical" evidence="1">
    <location>
        <begin position="257"/>
        <end position="278"/>
    </location>
</feature>
<proteinExistence type="predicted"/>
<feature type="transmembrane region" description="Helical" evidence="1">
    <location>
        <begin position="116"/>
        <end position="132"/>
    </location>
</feature>
<protein>
    <recommendedName>
        <fullName evidence="4">Heparan-alpha-glucosaminide N-acetyltransferase catalytic domain-containing protein</fullName>
    </recommendedName>
</protein>
<comment type="caution">
    <text evidence="2">The sequence shown here is derived from an EMBL/GenBank/DDBJ whole genome shotgun (WGS) entry which is preliminary data.</text>
</comment>
<gene>
    <name evidence="2" type="ORF">NP493_41g02064</name>
</gene>
<reference evidence="2" key="1">
    <citation type="journal article" date="2023" name="Mol. Biol. Evol.">
        <title>Third-Generation Sequencing Reveals the Adaptive Role of the Epigenome in Three Deep-Sea Polychaetes.</title>
        <authorList>
            <person name="Perez M."/>
            <person name="Aroh O."/>
            <person name="Sun Y."/>
            <person name="Lan Y."/>
            <person name="Juniper S.K."/>
            <person name="Young C.R."/>
            <person name="Angers B."/>
            <person name="Qian P.Y."/>
        </authorList>
    </citation>
    <scope>NUCLEOTIDE SEQUENCE</scope>
    <source>
        <strain evidence="2">R07B-5</strain>
    </source>
</reference>
<dbReference type="Proteomes" id="UP001209878">
    <property type="component" value="Unassembled WGS sequence"/>
</dbReference>
<feature type="transmembrane region" description="Helical" evidence="1">
    <location>
        <begin position="293"/>
        <end position="315"/>
    </location>
</feature>
<accession>A0AAD9PC99</accession>
<keyword evidence="1" id="KW-0812">Transmembrane</keyword>
<dbReference type="AlphaFoldDB" id="A0AAD9PC99"/>
<feature type="transmembrane region" description="Helical" evidence="1">
    <location>
        <begin position="367"/>
        <end position="393"/>
    </location>
</feature>
<feature type="transmembrane region" description="Helical" evidence="1">
    <location>
        <begin position="405"/>
        <end position="426"/>
    </location>
</feature>
<evidence type="ECO:0000256" key="1">
    <source>
        <dbReference type="SAM" id="Phobius"/>
    </source>
</evidence>